<keyword evidence="16 18" id="KW-0472">Membrane</keyword>
<comment type="catalytic activity">
    <reaction evidence="17 18">
        <text>a ubiquinone + NADH + 5 H(+)(in) = a ubiquinol + NAD(+) + 4 H(+)(out)</text>
        <dbReference type="Rhea" id="RHEA:29091"/>
        <dbReference type="Rhea" id="RHEA-COMP:9565"/>
        <dbReference type="Rhea" id="RHEA-COMP:9566"/>
        <dbReference type="ChEBI" id="CHEBI:15378"/>
        <dbReference type="ChEBI" id="CHEBI:16389"/>
        <dbReference type="ChEBI" id="CHEBI:17976"/>
        <dbReference type="ChEBI" id="CHEBI:57540"/>
        <dbReference type="ChEBI" id="CHEBI:57945"/>
        <dbReference type="EC" id="7.1.1.2"/>
    </reaction>
</comment>
<sequence length="341" mass="40408">MNNFYKWIFMSTLIMGTLISISSYSWLSSWMGLEINLLSFIPLINNSNNKLFTETSMKYFLIQTIASTIFLFSIILSMLMNNLSSEIFSINKMSIILINSSLLLKMGSAPFHFWFPEVMNNLNWNNCIILLTWQKIAPMLLLSYTIQSFLYIIIIMSVIIGSIGGLNQINLKKIIAYSSINHIGWMISSLMISETMWMIYFLIYSIISISMMMFLNKLNINYIKQMYMMMNQHIYIKFFFILNLFSLGGLPPFLGFFSKWIVIQYFLNMKMYMILFLMLMTTLITLFYYIRLTFSSILLNYQENNWNILMKKNMLNKFFIFMMMFISINSLILCTMIFNFY</sequence>
<evidence type="ECO:0000256" key="3">
    <source>
        <dbReference type="ARBA" id="ARBA00007012"/>
    </source>
</evidence>
<dbReference type="EMBL" id="EU877950">
    <property type="protein sequence ID" value="ACF35082.1"/>
    <property type="molecule type" value="Genomic_DNA"/>
</dbReference>
<feature type="transmembrane region" description="Helical" evidence="18">
    <location>
        <begin position="95"/>
        <end position="115"/>
    </location>
</feature>
<feature type="transmembrane region" description="Helical" evidence="18">
    <location>
        <begin position="60"/>
        <end position="83"/>
    </location>
</feature>
<dbReference type="PANTHER" id="PTHR46552:SF1">
    <property type="entry name" value="NADH-UBIQUINONE OXIDOREDUCTASE CHAIN 2"/>
    <property type="match status" value="1"/>
</dbReference>
<dbReference type="PANTHER" id="PTHR46552">
    <property type="entry name" value="NADH-UBIQUINONE OXIDOREDUCTASE CHAIN 2"/>
    <property type="match status" value="1"/>
</dbReference>
<dbReference type="GeneID" id="6962845"/>
<keyword evidence="6" id="KW-0813">Transport</keyword>
<keyword evidence="8 18" id="KW-0812">Transmembrane</keyword>
<evidence type="ECO:0000256" key="5">
    <source>
        <dbReference type="ARBA" id="ARBA00021008"/>
    </source>
</evidence>
<keyword evidence="9 18" id="KW-0999">Mitochondrion inner membrane</keyword>
<feature type="transmembrane region" description="Helical" evidence="18">
    <location>
        <begin position="269"/>
        <end position="290"/>
    </location>
</feature>
<evidence type="ECO:0000256" key="18">
    <source>
        <dbReference type="RuleBase" id="RU003403"/>
    </source>
</evidence>
<dbReference type="EC" id="7.1.1.2" evidence="4 18"/>
<evidence type="ECO:0000256" key="4">
    <source>
        <dbReference type="ARBA" id="ARBA00012944"/>
    </source>
</evidence>
<reference evidence="20" key="1">
    <citation type="journal article" date="2008" name="Mol. Biol. Evol.">
        <title>A comparative analysis of mitochondrial genomes in Coleoptera (Arthropoda: Insecta) and genome descriptions of six new beetles.</title>
        <authorList>
            <person name="Sheffield N.C."/>
            <person name="Song H."/>
            <person name="Cameron S.L."/>
            <person name="Whiting M.F."/>
        </authorList>
    </citation>
    <scope>NUCLEOTIDE SEQUENCE</scope>
    <source>
        <strain evidence="20">BT0074</strain>
    </source>
</reference>
<evidence type="ECO:0000256" key="13">
    <source>
        <dbReference type="ARBA" id="ARBA00023027"/>
    </source>
</evidence>
<feature type="domain" description="NADH:quinone oxidoreductase/Mrp antiporter transmembrane" evidence="19">
    <location>
        <begin position="23"/>
        <end position="285"/>
    </location>
</feature>
<gene>
    <name evidence="20" type="primary">ND2</name>
</gene>
<dbReference type="AlphaFoldDB" id="B6D8U4"/>
<dbReference type="PRINTS" id="PR01436">
    <property type="entry name" value="NADHDHGNASE2"/>
</dbReference>
<feature type="transmembrane region" description="Helical" evidence="18">
    <location>
        <begin position="198"/>
        <end position="215"/>
    </location>
</feature>
<evidence type="ECO:0000256" key="15">
    <source>
        <dbReference type="ARBA" id="ARBA00023128"/>
    </source>
</evidence>
<feature type="transmembrane region" description="Helical" evidence="18">
    <location>
        <begin position="174"/>
        <end position="192"/>
    </location>
</feature>
<organism evidence="20">
    <name type="scientific">Sphaerius sp. BT0074</name>
    <dbReference type="NCBI Taxonomy" id="546487"/>
    <lineage>
        <taxon>Eukaryota</taxon>
        <taxon>Metazoa</taxon>
        <taxon>Ecdysozoa</taxon>
        <taxon>Arthropoda</taxon>
        <taxon>Hexapoda</taxon>
        <taxon>Insecta</taxon>
        <taxon>Pterygota</taxon>
        <taxon>Neoptera</taxon>
        <taxon>Endopterygota</taxon>
        <taxon>Coleoptera</taxon>
        <taxon>Myxophaga</taxon>
        <taxon>Sphaeriusidae</taxon>
        <taxon>Sphaerius</taxon>
    </lineage>
</organism>
<dbReference type="RefSeq" id="YP_002265510.1">
    <property type="nucleotide sequence ID" value="NC_011322.1"/>
</dbReference>
<dbReference type="InterPro" id="IPR050175">
    <property type="entry name" value="Complex_I_Subunit_2"/>
</dbReference>
<keyword evidence="11 18" id="KW-0249">Electron transport</keyword>
<dbReference type="CTD" id="4536"/>
<feature type="transmembrane region" description="Helical" evidence="18">
    <location>
        <begin position="7"/>
        <end position="27"/>
    </location>
</feature>
<evidence type="ECO:0000256" key="7">
    <source>
        <dbReference type="ARBA" id="ARBA00022660"/>
    </source>
</evidence>
<keyword evidence="7 18" id="KW-0679">Respiratory chain</keyword>
<dbReference type="InterPro" id="IPR003917">
    <property type="entry name" value="NADH_UbQ_OxRdtase_chain2"/>
</dbReference>
<evidence type="ECO:0000256" key="1">
    <source>
        <dbReference type="ARBA" id="ARBA00003257"/>
    </source>
</evidence>
<comment type="similarity">
    <text evidence="3 18">Belongs to the complex I subunit 2 family.</text>
</comment>
<name>B6D8U4_9COLE</name>
<evidence type="ECO:0000256" key="10">
    <source>
        <dbReference type="ARBA" id="ARBA00022967"/>
    </source>
</evidence>
<proteinExistence type="inferred from homology"/>
<comment type="function">
    <text evidence="1">Core subunit of the mitochondrial membrane respiratory chain NADH dehydrogenase (Complex I) that is believed to belong to the minimal assembly required for catalysis. Complex I functions in the transfer of electrons from NADH to the respiratory chain. The immediate electron acceptor for the enzyme is believed to be ubiquinone.</text>
</comment>
<keyword evidence="10 18" id="KW-1278">Translocase</keyword>
<feature type="transmembrane region" description="Helical" evidence="18">
    <location>
        <begin position="148"/>
        <end position="167"/>
    </location>
</feature>
<evidence type="ECO:0000256" key="11">
    <source>
        <dbReference type="ARBA" id="ARBA00022982"/>
    </source>
</evidence>
<keyword evidence="15 18" id="KW-0496">Mitochondrion</keyword>
<protein>
    <recommendedName>
        <fullName evidence="5 18">NADH-ubiquinone oxidoreductase chain 2</fullName>
        <ecNumber evidence="4 18">7.1.1.2</ecNumber>
    </recommendedName>
</protein>
<keyword evidence="12 18" id="KW-1133">Transmembrane helix</keyword>
<evidence type="ECO:0000256" key="12">
    <source>
        <dbReference type="ARBA" id="ARBA00022989"/>
    </source>
</evidence>
<evidence type="ECO:0000313" key="20">
    <source>
        <dbReference type="EMBL" id="ACF35082.1"/>
    </source>
</evidence>
<evidence type="ECO:0000256" key="17">
    <source>
        <dbReference type="ARBA" id="ARBA00049551"/>
    </source>
</evidence>
<keyword evidence="14 18" id="KW-0830">Ubiquinone</keyword>
<evidence type="ECO:0000256" key="14">
    <source>
        <dbReference type="ARBA" id="ARBA00023075"/>
    </source>
</evidence>
<dbReference type="Pfam" id="PF00361">
    <property type="entry name" value="Proton_antipo_M"/>
    <property type="match status" value="1"/>
</dbReference>
<evidence type="ECO:0000256" key="8">
    <source>
        <dbReference type="ARBA" id="ARBA00022692"/>
    </source>
</evidence>
<feature type="transmembrane region" description="Helical" evidence="18">
    <location>
        <begin position="318"/>
        <end position="338"/>
    </location>
</feature>
<comment type="function">
    <text evidence="18">Core subunit of the mitochondrial membrane respiratory chain NADH dehydrogenase (Complex I) which catalyzes electron transfer from NADH through the respiratory chain, using ubiquinone as an electron acceptor. Essential for the catalytic activity and assembly of complex I.</text>
</comment>
<evidence type="ECO:0000256" key="9">
    <source>
        <dbReference type="ARBA" id="ARBA00022792"/>
    </source>
</evidence>
<dbReference type="GO" id="GO:0006120">
    <property type="term" value="P:mitochondrial electron transport, NADH to ubiquinone"/>
    <property type="evidence" value="ECO:0007669"/>
    <property type="project" value="InterPro"/>
</dbReference>
<dbReference type="InterPro" id="IPR001750">
    <property type="entry name" value="ND/Mrp_TM"/>
</dbReference>
<dbReference type="GO" id="GO:0008137">
    <property type="term" value="F:NADH dehydrogenase (ubiquinone) activity"/>
    <property type="evidence" value="ECO:0007669"/>
    <property type="project" value="UniProtKB-EC"/>
</dbReference>
<dbReference type="GO" id="GO:0005743">
    <property type="term" value="C:mitochondrial inner membrane"/>
    <property type="evidence" value="ECO:0007669"/>
    <property type="project" value="UniProtKB-SubCell"/>
</dbReference>
<comment type="subcellular location">
    <subcellularLocation>
        <location evidence="2 18">Mitochondrion inner membrane</location>
        <topology evidence="2 18">Multi-pass membrane protein</topology>
    </subcellularLocation>
</comment>
<keyword evidence="13 18" id="KW-0520">NAD</keyword>
<evidence type="ECO:0000256" key="6">
    <source>
        <dbReference type="ARBA" id="ARBA00022448"/>
    </source>
</evidence>
<accession>B6D8U4</accession>
<evidence type="ECO:0000256" key="2">
    <source>
        <dbReference type="ARBA" id="ARBA00004448"/>
    </source>
</evidence>
<feature type="transmembrane region" description="Helical" evidence="18">
    <location>
        <begin position="235"/>
        <end position="257"/>
    </location>
</feature>
<evidence type="ECO:0000256" key="16">
    <source>
        <dbReference type="ARBA" id="ARBA00023136"/>
    </source>
</evidence>
<geneLocation type="mitochondrion" evidence="20"/>
<evidence type="ECO:0000259" key="19">
    <source>
        <dbReference type="Pfam" id="PF00361"/>
    </source>
</evidence>